<dbReference type="KEGG" id="abp:AGABI1DRAFT135211"/>
<dbReference type="AlphaFoldDB" id="K5WR83"/>
<proteinExistence type="predicted"/>
<dbReference type="GeneID" id="18828506"/>
<keyword evidence="2" id="KW-1185">Reference proteome</keyword>
<dbReference type="Proteomes" id="UP000008493">
    <property type="component" value="Unassembled WGS sequence"/>
</dbReference>
<evidence type="ECO:0000313" key="2">
    <source>
        <dbReference type="Proteomes" id="UP000008493"/>
    </source>
</evidence>
<reference evidence="2" key="1">
    <citation type="journal article" date="2012" name="Proc. Natl. Acad. Sci. U.S.A.">
        <title>Genome sequence of the button mushroom Agaricus bisporus reveals mechanisms governing adaptation to a humic-rich ecological niche.</title>
        <authorList>
            <person name="Morin E."/>
            <person name="Kohler A."/>
            <person name="Baker A.R."/>
            <person name="Foulongne-Oriol M."/>
            <person name="Lombard V."/>
            <person name="Nagy L.G."/>
            <person name="Ohm R.A."/>
            <person name="Patyshakuliyeva A."/>
            <person name="Brun A."/>
            <person name="Aerts A.L."/>
            <person name="Bailey A.M."/>
            <person name="Billette C."/>
            <person name="Coutinho P.M."/>
            <person name="Deakin G."/>
            <person name="Doddapaneni H."/>
            <person name="Floudas D."/>
            <person name="Grimwood J."/>
            <person name="Hilden K."/>
            <person name="Kuees U."/>
            <person name="LaButti K.M."/>
            <person name="Lapidus A."/>
            <person name="Lindquist E.A."/>
            <person name="Lucas S.M."/>
            <person name="Murat C."/>
            <person name="Riley R.W."/>
            <person name="Salamov A.A."/>
            <person name="Schmutz J."/>
            <person name="Subramanian V."/>
            <person name="Woesten H.A.B."/>
            <person name="Xu J."/>
            <person name="Eastwood D.C."/>
            <person name="Foster G.D."/>
            <person name="Sonnenberg A.S."/>
            <person name="Cullen D."/>
            <person name="de Vries R.P."/>
            <person name="Lundell T."/>
            <person name="Hibbett D.S."/>
            <person name="Henrissat B."/>
            <person name="Burton K.S."/>
            <person name="Kerrigan R.W."/>
            <person name="Challen M.P."/>
            <person name="Grigoriev I.V."/>
            <person name="Martin F."/>
        </authorList>
    </citation>
    <scope>NUCLEOTIDE SEQUENCE [LARGE SCALE GENOMIC DNA]</scope>
    <source>
        <strain evidence="2">JB137-S8 / ATCC MYA-4627 / FGSC 10392</strain>
    </source>
</reference>
<accession>K5WR83</accession>
<sequence>MIAKCQVAIKHDPEISPHVFGDARRLTSEGGHAQIDARSEVLENGSHLGIRLF</sequence>
<dbReference type="EMBL" id="JH973165">
    <property type="protein sequence ID" value="EKM73258.1"/>
    <property type="molecule type" value="Genomic_DNA"/>
</dbReference>
<dbReference type="InParanoid" id="K5WR83"/>
<protein>
    <submittedName>
        <fullName evidence="1">Uncharacterized protein</fullName>
    </submittedName>
</protein>
<gene>
    <name evidence="1" type="ORF">AGABI1DRAFT_135211</name>
</gene>
<name>K5WR83_AGABU</name>
<evidence type="ECO:0000313" key="1">
    <source>
        <dbReference type="EMBL" id="EKM73258.1"/>
    </source>
</evidence>
<organism evidence="1 2">
    <name type="scientific">Agaricus bisporus var. burnettii (strain JB137-S8 / ATCC MYA-4627 / FGSC 10392)</name>
    <name type="common">White button mushroom</name>
    <dbReference type="NCBI Taxonomy" id="597362"/>
    <lineage>
        <taxon>Eukaryota</taxon>
        <taxon>Fungi</taxon>
        <taxon>Dikarya</taxon>
        <taxon>Basidiomycota</taxon>
        <taxon>Agaricomycotina</taxon>
        <taxon>Agaricomycetes</taxon>
        <taxon>Agaricomycetidae</taxon>
        <taxon>Agaricales</taxon>
        <taxon>Agaricineae</taxon>
        <taxon>Agaricaceae</taxon>
        <taxon>Agaricus</taxon>
    </lineage>
</organism>
<dbReference type="HOGENOM" id="CLU_3068072_0_0_1"/>
<dbReference type="RefSeq" id="XP_007336103.1">
    <property type="nucleotide sequence ID" value="XM_007336041.1"/>
</dbReference>